<dbReference type="SMART" id="SM00174">
    <property type="entry name" value="RHO"/>
    <property type="match status" value="1"/>
</dbReference>
<dbReference type="AlphaFoldDB" id="A0A9P8HU12"/>
<accession>A0A9P8HU12</accession>
<dbReference type="InterPro" id="IPR003578">
    <property type="entry name" value="Small_GTPase_Rho"/>
</dbReference>
<keyword evidence="6" id="KW-1185">Reference proteome</keyword>
<feature type="compositionally biased region" description="Basic and acidic residues" evidence="4">
    <location>
        <begin position="211"/>
        <end position="223"/>
    </location>
</feature>
<sequence>MKGPESCSTDHCPVLSDLAAACSDLFAAVVRLYPSPPSSPSPYRARSSSSSSASVGSAASSFGAIVGLRHEAARLREWASLTADMDVELFGGGEGGDGLFLEPVVARVTIEVLGITAQLEHLLLGAGVVPIRDLPEVRIMRGCIDGFVSILKDTEAMNDAEAAVLAAMSSNAASGDITAAVEELSEMNNNLWKFTTALTLMASAPKGPRRPRIERVPSVDERTTIQPDRTPQGKTLVRRRYRQRRSSEGRSKPGTRPPPGQDEKGSPVMGSRPPSDQDKKSPFTAGTRPPSDQGERRSSIVGTRPPPDQDKKSSFIVGTRSSSDRGGRRPSIAGTRLPSDQDEKSPFVAGARLSSGQGERSPFIARTRPPSDHNEKSPFIADTRPLSDQDKKSPSIARTRLSSDRGERGSFIARTRPLPDQGERSPSIIGTRPPSDQNEKSPSIVGTRIPSDQNEKSPFIVATENRLALQETRKRPPLPPRSLTYLTPLPKSLRPPTSNPKVVLIGSGHCGKTSAISSFTTRSFSPIYVPTTFADHLTHAGSLQHVKMAMVDTAGLEEYDLLRPLSYPGADVVVICFSIGCRRSLGEVTERWLPEHQSFAPALPFILAGLKSDLRYEHPSAADGGEYAHSPVSYAQGLEVARAAGAVAYIECSARSGYGVQEAFDAVADVAVWRKEKREVKKGESCVVM</sequence>
<feature type="region of interest" description="Disordered" evidence="4">
    <location>
        <begin position="203"/>
        <end position="457"/>
    </location>
</feature>
<dbReference type="EMBL" id="JAGHQL010000293">
    <property type="protein sequence ID" value="KAH0534004.1"/>
    <property type="molecule type" value="Genomic_DNA"/>
</dbReference>
<dbReference type="PROSITE" id="PS51419">
    <property type="entry name" value="RAB"/>
    <property type="match status" value="1"/>
</dbReference>
<gene>
    <name evidence="5" type="ORF">FGG08_007389</name>
</gene>
<organism evidence="5 6">
    <name type="scientific">Glutinoglossum americanum</name>
    <dbReference type="NCBI Taxonomy" id="1670608"/>
    <lineage>
        <taxon>Eukaryota</taxon>
        <taxon>Fungi</taxon>
        <taxon>Dikarya</taxon>
        <taxon>Ascomycota</taxon>
        <taxon>Pezizomycotina</taxon>
        <taxon>Geoglossomycetes</taxon>
        <taxon>Geoglossales</taxon>
        <taxon>Geoglossaceae</taxon>
        <taxon>Glutinoglossum</taxon>
    </lineage>
</organism>
<evidence type="ECO:0000313" key="6">
    <source>
        <dbReference type="Proteomes" id="UP000698800"/>
    </source>
</evidence>
<dbReference type="InterPro" id="IPR001806">
    <property type="entry name" value="Small_GTPase"/>
</dbReference>
<dbReference type="SUPFAM" id="SSF52540">
    <property type="entry name" value="P-loop containing nucleoside triphosphate hydrolases"/>
    <property type="match status" value="1"/>
</dbReference>
<dbReference type="SMART" id="SM00173">
    <property type="entry name" value="RAS"/>
    <property type="match status" value="1"/>
</dbReference>
<keyword evidence="3" id="KW-0342">GTP-binding</keyword>
<reference evidence="5" key="1">
    <citation type="submission" date="2021-03" db="EMBL/GenBank/DDBJ databases">
        <title>Comparative genomics and phylogenomic investigation of the class Geoglossomycetes provide insights into ecological specialization and systematics.</title>
        <authorList>
            <person name="Melie T."/>
            <person name="Pirro S."/>
            <person name="Miller A.N."/>
            <person name="Quandt A."/>
        </authorList>
    </citation>
    <scope>NUCLEOTIDE SEQUENCE</scope>
    <source>
        <strain evidence="5">GBOQ0MN5Z8</strain>
    </source>
</reference>
<name>A0A9P8HU12_9PEZI</name>
<dbReference type="InterPro" id="IPR027417">
    <property type="entry name" value="P-loop_NTPase"/>
</dbReference>
<dbReference type="GO" id="GO:0005525">
    <property type="term" value="F:GTP binding"/>
    <property type="evidence" value="ECO:0007669"/>
    <property type="project" value="UniProtKB-KW"/>
</dbReference>
<dbReference type="Pfam" id="PF00071">
    <property type="entry name" value="Ras"/>
    <property type="match status" value="1"/>
</dbReference>
<dbReference type="PROSITE" id="PS51421">
    <property type="entry name" value="RAS"/>
    <property type="match status" value="1"/>
</dbReference>
<feature type="compositionally biased region" description="Low complexity" evidence="4">
    <location>
        <begin position="41"/>
        <end position="55"/>
    </location>
</feature>
<dbReference type="Gene3D" id="3.40.50.300">
    <property type="entry name" value="P-loop containing nucleotide triphosphate hydrolases"/>
    <property type="match status" value="1"/>
</dbReference>
<keyword evidence="2" id="KW-0547">Nucleotide-binding</keyword>
<protein>
    <submittedName>
        <fullName evidence="5">Uncharacterized protein</fullName>
    </submittedName>
</protein>
<feature type="region of interest" description="Disordered" evidence="4">
    <location>
        <begin position="36"/>
        <end position="55"/>
    </location>
</feature>
<dbReference type="OrthoDB" id="5406950at2759"/>
<keyword evidence="1" id="KW-0488">Methylation</keyword>
<proteinExistence type="predicted"/>
<dbReference type="Proteomes" id="UP000698800">
    <property type="component" value="Unassembled WGS sequence"/>
</dbReference>
<dbReference type="NCBIfam" id="TIGR00231">
    <property type="entry name" value="small_GTP"/>
    <property type="match status" value="1"/>
</dbReference>
<dbReference type="PANTHER" id="PTHR24072">
    <property type="entry name" value="RHO FAMILY GTPASE"/>
    <property type="match status" value="1"/>
</dbReference>
<evidence type="ECO:0000313" key="5">
    <source>
        <dbReference type="EMBL" id="KAH0534004.1"/>
    </source>
</evidence>
<dbReference type="PRINTS" id="PR00449">
    <property type="entry name" value="RASTRNSFRMNG"/>
</dbReference>
<dbReference type="SMART" id="SM00175">
    <property type="entry name" value="RAB"/>
    <property type="match status" value="1"/>
</dbReference>
<dbReference type="GO" id="GO:0003924">
    <property type="term" value="F:GTPase activity"/>
    <property type="evidence" value="ECO:0007669"/>
    <property type="project" value="InterPro"/>
</dbReference>
<evidence type="ECO:0000256" key="4">
    <source>
        <dbReference type="SAM" id="MobiDB-lite"/>
    </source>
</evidence>
<dbReference type="GO" id="GO:0007264">
    <property type="term" value="P:small GTPase-mediated signal transduction"/>
    <property type="evidence" value="ECO:0007669"/>
    <property type="project" value="InterPro"/>
</dbReference>
<comment type="caution">
    <text evidence="5">The sequence shown here is derived from an EMBL/GenBank/DDBJ whole genome shotgun (WGS) entry which is preliminary data.</text>
</comment>
<dbReference type="PROSITE" id="PS51420">
    <property type="entry name" value="RHO"/>
    <property type="match status" value="1"/>
</dbReference>
<evidence type="ECO:0000256" key="3">
    <source>
        <dbReference type="ARBA" id="ARBA00023134"/>
    </source>
</evidence>
<evidence type="ECO:0000256" key="2">
    <source>
        <dbReference type="ARBA" id="ARBA00022741"/>
    </source>
</evidence>
<dbReference type="InterPro" id="IPR005225">
    <property type="entry name" value="Small_GTP-bd"/>
</dbReference>
<evidence type="ECO:0000256" key="1">
    <source>
        <dbReference type="ARBA" id="ARBA00022481"/>
    </source>
</evidence>
<feature type="region of interest" description="Disordered" evidence="4">
    <location>
        <begin position="470"/>
        <end position="492"/>
    </location>
</feature>
<feature type="compositionally biased region" description="Polar residues" evidence="4">
    <location>
        <begin position="224"/>
        <end position="233"/>
    </location>
</feature>